<evidence type="ECO:0008006" key="4">
    <source>
        <dbReference type="Google" id="ProtNLM"/>
    </source>
</evidence>
<evidence type="ECO:0000313" key="2">
    <source>
        <dbReference type="EMBL" id="NIA70457.1"/>
    </source>
</evidence>
<keyword evidence="1" id="KW-0732">Signal</keyword>
<dbReference type="EMBL" id="JAAQPH010000014">
    <property type="protein sequence ID" value="NIA70457.1"/>
    <property type="molecule type" value="Genomic_DNA"/>
</dbReference>
<dbReference type="RefSeq" id="WP_167227086.1">
    <property type="nucleotide sequence ID" value="NZ_JAAQPH010000014.1"/>
</dbReference>
<dbReference type="AlphaFoldDB" id="A0A967EZV8"/>
<proteinExistence type="predicted"/>
<gene>
    <name evidence="2" type="ORF">HBA54_17815</name>
</gene>
<feature type="signal peptide" evidence="1">
    <location>
        <begin position="1"/>
        <end position="21"/>
    </location>
</feature>
<organism evidence="2 3">
    <name type="scientific">Pelagibius litoralis</name>
    <dbReference type="NCBI Taxonomy" id="374515"/>
    <lineage>
        <taxon>Bacteria</taxon>
        <taxon>Pseudomonadati</taxon>
        <taxon>Pseudomonadota</taxon>
        <taxon>Alphaproteobacteria</taxon>
        <taxon>Rhodospirillales</taxon>
        <taxon>Rhodovibrionaceae</taxon>
        <taxon>Pelagibius</taxon>
    </lineage>
</organism>
<dbReference type="Proteomes" id="UP000761264">
    <property type="component" value="Unassembled WGS sequence"/>
</dbReference>
<name>A0A967EZV8_9PROT</name>
<sequence length="201" mass="22510">MKTRINLIVLAGCSIVLAACASDESINRETKIELTPMPKPANLIDEARWLDKGEPSLDKIVSIEDGLVARTVLEGKSKGCDYTTDGWFAPAARWLNCNGSTGNHKYTKTGNIWPLAVGKTESYKVEGKDNKNTWKTTRNCEVAAAVTVSIQDQQYQSYEVVCKDSFNTRTWYVSPQLQRTVKFKRRHHKRGLEVDSVAVLN</sequence>
<dbReference type="PROSITE" id="PS51257">
    <property type="entry name" value="PROKAR_LIPOPROTEIN"/>
    <property type="match status" value="1"/>
</dbReference>
<reference evidence="2" key="1">
    <citation type="submission" date="2020-03" db="EMBL/GenBank/DDBJ databases">
        <title>Genome of Pelagibius litoralis DSM 21314T.</title>
        <authorList>
            <person name="Wang G."/>
        </authorList>
    </citation>
    <scope>NUCLEOTIDE SEQUENCE</scope>
    <source>
        <strain evidence="2">DSM 21314</strain>
    </source>
</reference>
<keyword evidence="3" id="KW-1185">Reference proteome</keyword>
<evidence type="ECO:0000256" key="1">
    <source>
        <dbReference type="SAM" id="SignalP"/>
    </source>
</evidence>
<feature type="chain" id="PRO_5037171197" description="Lipoprotein" evidence="1">
    <location>
        <begin position="22"/>
        <end position="201"/>
    </location>
</feature>
<comment type="caution">
    <text evidence="2">The sequence shown here is derived from an EMBL/GenBank/DDBJ whole genome shotgun (WGS) entry which is preliminary data.</text>
</comment>
<evidence type="ECO:0000313" key="3">
    <source>
        <dbReference type="Proteomes" id="UP000761264"/>
    </source>
</evidence>
<protein>
    <recommendedName>
        <fullName evidence="4">Lipoprotein</fullName>
    </recommendedName>
</protein>
<accession>A0A967EZV8</accession>